<name>A0ABR0P7P5_GOSAR</name>
<sequence length="358" mass="40973">MARFLRCLPRWDSNGMVVKCFTGFVHSLMDPCIAEAFAIREALSWLCLHVDQVLLESDSLGSNYHMCLPSYIQCIYEKVEKEKTHYCPTCDAYLGSIPQHMLRNDHKLEKLVMQIFPLEKPNEDNTENRFSNHSMNPIMKQNELDNSEPTGREFSLERARKGLCWEHLGGHKDGETFGTEVQVKRRRRTQRKPYCKFLIGQREEGLKIGTANEMSKTDTSGLEKSTDSLNRCGEIVYLNQDSSCSPRPVWFCLLASQETNDMALPQIPKPFISTKNGDLAISIVNKYLAMKLNLKHESEVEVMCLGHPLMPTLTLNNLIDTWLEAVSDIEPVPAEEGDGRNFLMELTYRRSMKQCALQ</sequence>
<dbReference type="EMBL" id="JARKNE010000007">
    <property type="protein sequence ID" value="KAK5817250.1"/>
    <property type="molecule type" value="Genomic_DNA"/>
</dbReference>
<gene>
    <name evidence="1" type="ORF">PVK06_022173</name>
</gene>
<dbReference type="Gene3D" id="3.10.20.90">
    <property type="entry name" value="Phosphatidylinositol 3-kinase Catalytic Subunit, Chain A, domain 1"/>
    <property type="match status" value="1"/>
</dbReference>
<evidence type="ECO:0000313" key="1">
    <source>
        <dbReference type="EMBL" id="KAK5817250.1"/>
    </source>
</evidence>
<keyword evidence="2" id="KW-1185">Reference proteome</keyword>
<dbReference type="InterPro" id="IPR044807">
    <property type="entry name" value="DRIP1-like"/>
</dbReference>
<dbReference type="PANTHER" id="PTHR46293:SF9">
    <property type="entry name" value="E3 UBIQUITIN PROTEIN LIGASE DRIP1-LIKE"/>
    <property type="match status" value="1"/>
</dbReference>
<reference evidence="1 2" key="1">
    <citation type="submission" date="2023-03" db="EMBL/GenBank/DDBJ databases">
        <title>WGS of Gossypium arboreum.</title>
        <authorList>
            <person name="Yu D."/>
        </authorList>
    </citation>
    <scope>NUCLEOTIDE SEQUENCE [LARGE SCALE GENOMIC DNA]</scope>
    <source>
        <tissue evidence="1">Leaf</tissue>
    </source>
</reference>
<dbReference type="PANTHER" id="PTHR46293">
    <property type="entry name" value="E3 UBIQUITIN PROTEIN LIGASE DRIP1"/>
    <property type="match status" value="1"/>
</dbReference>
<dbReference type="Proteomes" id="UP001358586">
    <property type="component" value="Chromosome 7"/>
</dbReference>
<comment type="caution">
    <text evidence="1">The sequence shown here is derived from an EMBL/GenBank/DDBJ whole genome shotgun (WGS) entry which is preliminary data.</text>
</comment>
<accession>A0ABR0P7P5</accession>
<organism evidence="1 2">
    <name type="scientific">Gossypium arboreum</name>
    <name type="common">Tree cotton</name>
    <name type="synonym">Gossypium nanking</name>
    <dbReference type="NCBI Taxonomy" id="29729"/>
    <lineage>
        <taxon>Eukaryota</taxon>
        <taxon>Viridiplantae</taxon>
        <taxon>Streptophyta</taxon>
        <taxon>Embryophyta</taxon>
        <taxon>Tracheophyta</taxon>
        <taxon>Spermatophyta</taxon>
        <taxon>Magnoliopsida</taxon>
        <taxon>eudicotyledons</taxon>
        <taxon>Gunneridae</taxon>
        <taxon>Pentapetalae</taxon>
        <taxon>rosids</taxon>
        <taxon>malvids</taxon>
        <taxon>Malvales</taxon>
        <taxon>Malvaceae</taxon>
        <taxon>Malvoideae</taxon>
        <taxon>Gossypium</taxon>
    </lineage>
</organism>
<protein>
    <submittedName>
        <fullName evidence="1">Uncharacterized protein</fullName>
    </submittedName>
</protein>
<evidence type="ECO:0000313" key="2">
    <source>
        <dbReference type="Proteomes" id="UP001358586"/>
    </source>
</evidence>
<proteinExistence type="predicted"/>